<dbReference type="InterPro" id="IPR036388">
    <property type="entry name" value="WH-like_DNA-bd_sf"/>
</dbReference>
<dbReference type="RefSeq" id="WP_184151252.1">
    <property type="nucleotide sequence ID" value="NZ_JACHFM010000003.1"/>
</dbReference>
<dbReference type="GO" id="GO:1901135">
    <property type="term" value="P:carbohydrate derivative metabolic process"/>
    <property type="evidence" value="ECO:0007669"/>
    <property type="project" value="InterPro"/>
</dbReference>
<dbReference type="SUPFAM" id="SSF46689">
    <property type="entry name" value="Homeodomain-like"/>
    <property type="match status" value="1"/>
</dbReference>
<evidence type="ECO:0000256" key="3">
    <source>
        <dbReference type="ARBA" id="ARBA00023163"/>
    </source>
</evidence>
<sequence length="284" mass="31196">MDGARDATSILQKVLATMPEMGAAERRVADFVRTSPSDVIRMSMARLAEECSVSDPTIIRFCRRLGFEGYQEFKLQLAQSLVPSAPFAYEQIIPGDSIDNVVRKTCRNSLNAVQRLLEDLDPRQVEEGAALLRNATWTGIYATGISEVTAVDAEHKFQRLGLRCQALLGPKRQWMHAESARPGEVSLIFSQSGHTKQMVEVAVATRSRGARVVSVAAGDSPLARVSDVVVAVLPYDRTELMTPLASRFNHHLVINMLVTAIAMASGSEFPDQLPALDSWQTDKI</sequence>
<dbReference type="Pfam" id="PF01380">
    <property type="entry name" value="SIS"/>
    <property type="match status" value="1"/>
</dbReference>
<dbReference type="InterPro" id="IPR000281">
    <property type="entry name" value="HTH_RpiR"/>
</dbReference>
<dbReference type="PROSITE" id="PS51071">
    <property type="entry name" value="HTH_RPIR"/>
    <property type="match status" value="1"/>
</dbReference>
<gene>
    <name evidence="6" type="ORF">HNP73_003002</name>
</gene>
<dbReference type="SUPFAM" id="SSF53697">
    <property type="entry name" value="SIS domain"/>
    <property type="match status" value="1"/>
</dbReference>
<dbReference type="Gene3D" id="1.10.10.10">
    <property type="entry name" value="Winged helix-like DNA-binding domain superfamily/Winged helix DNA-binding domain"/>
    <property type="match status" value="1"/>
</dbReference>
<dbReference type="Pfam" id="PF01418">
    <property type="entry name" value="HTH_6"/>
    <property type="match status" value="1"/>
</dbReference>
<dbReference type="InterPro" id="IPR046348">
    <property type="entry name" value="SIS_dom_sf"/>
</dbReference>
<dbReference type="GO" id="GO:0097367">
    <property type="term" value="F:carbohydrate derivative binding"/>
    <property type="evidence" value="ECO:0007669"/>
    <property type="project" value="InterPro"/>
</dbReference>
<feature type="domain" description="HTH rpiR-type" evidence="4">
    <location>
        <begin position="8"/>
        <end position="84"/>
    </location>
</feature>
<dbReference type="Gene3D" id="3.40.50.10490">
    <property type="entry name" value="Glucose-6-phosphate isomerase like protein, domain 1"/>
    <property type="match status" value="1"/>
</dbReference>
<dbReference type="InterPro" id="IPR047640">
    <property type="entry name" value="RpiR-like"/>
</dbReference>
<evidence type="ECO:0000256" key="1">
    <source>
        <dbReference type="ARBA" id="ARBA00023015"/>
    </source>
</evidence>
<dbReference type="GO" id="GO:0003700">
    <property type="term" value="F:DNA-binding transcription factor activity"/>
    <property type="evidence" value="ECO:0007669"/>
    <property type="project" value="InterPro"/>
</dbReference>
<feature type="domain" description="SIS" evidence="5">
    <location>
        <begin position="128"/>
        <end position="267"/>
    </location>
</feature>
<organism evidence="6 7">
    <name type="scientific">Amaricoccus macauensis</name>
    <dbReference type="NCBI Taxonomy" id="57001"/>
    <lineage>
        <taxon>Bacteria</taxon>
        <taxon>Pseudomonadati</taxon>
        <taxon>Pseudomonadota</taxon>
        <taxon>Alphaproteobacteria</taxon>
        <taxon>Rhodobacterales</taxon>
        <taxon>Paracoccaceae</taxon>
        <taxon>Amaricoccus</taxon>
    </lineage>
</organism>
<dbReference type="EMBL" id="JACHFM010000003">
    <property type="protein sequence ID" value="MBB5223055.1"/>
    <property type="molecule type" value="Genomic_DNA"/>
</dbReference>
<keyword evidence="1" id="KW-0805">Transcription regulation</keyword>
<evidence type="ECO:0000313" key="6">
    <source>
        <dbReference type="EMBL" id="MBB5223055.1"/>
    </source>
</evidence>
<dbReference type="PANTHER" id="PTHR30514">
    <property type="entry name" value="GLUCOKINASE"/>
    <property type="match status" value="1"/>
</dbReference>
<keyword evidence="7" id="KW-1185">Reference proteome</keyword>
<dbReference type="PROSITE" id="PS51464">
    <property type="entry name" value="SIS"/>
    <property type="match status" value="1"/>
</dbReference>
<evidence type="ECO:0000259" key="4">
    <source>
        <dbReference type="PROSITE" id="PS51071"/>
    </source>
</evidence>
<dbReference type="CDD" id="cd05013">
    <property type="entry name" value="SIS_RpiR"/>
    <property type="match status" value="1"/>
</dbReference>
<dbReference type="InterPro" id="IPR035472">
    <property type="entry name" value="RpiR-like_SIS"/>
</dbReference>
<dbReference type="AlphaFoldDB" id="A0A840SR62"/>
<reference evidence="6 7" key="1">
    <citation type="submission" date="2020-08" db="EMBL/GenBank/DDBJ databases">
        <title>Genomic Encyclopedia of Type Strains, Phase IV (KMG-IV): sequencing the most valuable type-strain genomes for metagenomic binning, comparative biology and taxonomic classification.</title>
        <authorList>
            <person name="Goeker M."/>
        </authorList>
    </citation>
    <scope>NUCLEOTIDE SEQUENCE [LARGE SCALE GENOMIC DNA]</scope>
    <source>
        <strain evidence="6 7">DSM 101730</strain>
    </source>
</reference>
<dbReference type="PANTHER" id="PTHR30514:SF1">
    <property type="entry name" value="HTH-TYPE TRANSCRIPTIONAL REGULATOR HEXR-RELATED"/>
    <property type="match status" value="1"/>
</dbReference>
<keyword evidence="3" id="KW-0804">Transcription</keyword>
<dbReference type="GO" id="GO:0003677">
    <property type="term" value="F:DNA binding"/>
    <property type="evidence" value="ECO:0007669"/>
    <property type="project" value="UniProtKB-KW"/>
</dbReference>
<dbReference type="InterPro" id="IPR001347">
    <property type="entry name" value="SIS_dom"/>
</dbReference>
<comment type="caution">
    <text evidence="6">The sequence shown here is derived from an EMBL/GenBank/DDBJ whole genome shotgun (WGS) entry which is preliminary data.</text>
</comment>
<evidence type="ECO:0000259" key="5">
    <source>
        <dbReference type="PROSITE" id="PS51464"/>
    </source>
</evidence>
<evidence type="ECO:0000256" key="2">
    <source>
        <dbReference type="ARBA" id="ARBA00023125"/>
    </source>
</evidence>
<name>A0A840SR62_9RHOB</name>
<protein>
    <submittedName>
        <fullName evidence="6">RpiR family carbohydrate utilization transcriptional regulator</fullName>
    </submittedName>
</protein>
<dbReference type="InterPro" id="IPR009057">
    <property type="entry name" value="Homeodomain-like_sf"/>
</dbReference>
<proteinExistence type="predicted"/>
<dbReference type="Proteomes" id="UP000549457">
    <property type="component" value="Unassembled WGS sequence"/>
</dbReference>
<evidence type="ECO:0000313" key="7">
    <source>
        <dbReference type="Proteomes" id="UP000549457"/>
    </source>
</evidence>
<accession>A0A840SR62</accession>
<keyword evidence="2" id="KW-0238">DNA-binding</keyword>